<keyword evidence="2" id="KW-0813">Transport</keyword>
<feature type="transmembrane region" description="Helical" evidence="10">
    <location>
        <begin position="168"/>
        <end position="191"/>
    </location>
</feature>
<feature type="transmembrane region" description="Helical" evidence="10">
    <location>
        <begin position="30"/>
        <end position="47"/>
    </location>
</feature>
<feature type="transmembrane region" description="Helical" evidence="10">
    <location>
        <begin position="203"/>
        <end position="228"/>
    </location>
</feature>
<evidence type="ECO:0000256" key="4">
    <source>
        <dbReference type="ARBA" id="ARBA00022989"/>
    </source>
</evidence>
<dbReference type="InterPro" id="IPR050368">
    <property type="entry name" value="ClC-type_chloride_channel"/>
</dbReference>
<evidence type="ECO:0000256" key="10">
    <source>
        <dbReference type="SAM" id="Phobius"/>
    </source>
</evidence>
<accession>A0AAW3ZPG0</accession>
<keyword evidence="7" id="KW-0869">Chloride channel</keyword>
<name>A0AAW3ZPG0_9GAMM</name>
<dbReference type="PANTHER" id="PTHR43427:SF6">
    <property type="entry name" value="CHLORIDE CHANNEL PROTEIN CLC-E"/>
    <property type="match status" value="1"/>
</dbReference>
<dbReference type="InterPro" id="IPR001807">
    <property type="entry name" value="ClC"/>
</dbReference>
<dbReference type="EMBL" id="JACYTR010000018">
    <property type="protein sequence ID" value="MBD8526176.1"/>
    <property type="molecule type" value="Genomic_DNA"/>
</dbReference>
<feature type="transmembrane region" description="Helical" evidence="10">
    <location>
        <begin position="67"/>
        <end position="87"/>
    </location>
</feature>
<keyword evidence="3 10" id="KW-0812">Transmembrane</keyword>
<evidence type="ECO:0000256" key="2">
    <source>
        <dbReference type="ARBA" id="ARBA00022448"/>
    </source>
</evidence>
<evidence type="ECO:0000256" key="3">
    <source>
        <dbReference type="ARBA" id="ARBA00022692"/>
    </source>
</evidence>
<feature type="transmembrane region" description="Helical" evidence="10">
    <location>
        <begin position="336"/>
        <end position="359"/>
    </location>
</feature>
<evidence type="ECO:0000256" key="8">
    <source>
        <dbReference type="ARBA" id="ARBA00023214"/>
    </source>
</evidence>
<evidence type="ECO:0000256" key="5">
    <source>
        <dbReference type="ARBA" id="ARBA00023065"/>
    </source>
</evidence>
<evidence type="ECO:0000313" key="12">
    <source>
        <dbReference type="Proteomes" id="UP000613768"/>
    </source>
</evidence>
<feature type="transmembrane region" description="Helical" evidence="10">
    <location>
        <begin position="280"/>
        <end position="303"/>
    </location>
</feature>
<dbReference type="PANTHER" id="PTHR43427">
    <property type="entry name" value="CHLORIDE CHANNEL PROTEIN CLC-E"/>
    <property type="match status" value="1"/>
</dbReference>
<keyword evidence="12" id="KW-1185">Reference proteome</keyword>
<dbReference type="Gene3D" id="1.10.3080.10">
    <property type="entry name" value="Clc chloride channel"/>
    <property type="match status" value="1"/>
</dbReference>
<feature type="transmembrane region" description="Helical" evidence="10">
    <location>
        <begin position="240"/>
        <end position="259"/>
    </location>
</feature>
<keyword evidence="9" id="KW-0407">Ion channel</keyword>
<evidence type="ECO:0000256" key="6">
    <source>
        <dbReference type="ARBA" id="ARBA00023136"/>
    </source>
</evidence>
<dbReference type="PRINTS" id="PR00762">
    <property type="entry name" value="CLCHANNEL"/>
</dbReference>
<feature type="transmembrane region" description="Helical" evidence="10">
    <location>
        <begin position="366"/>
        <end position="383"/>
    </location>
</feature>
<dbReference type="AlphaFoldDB" id="A0AAW3ZPG0"/>
<dbReference type="SUPFAM" id="SSF81340">
    <property type="entry name" value="Clc chloride channel"/>
    <property type="match status" value="1"/>
</dbReference>
<sequence length="453" mass="48292">MQRDPHPYNTRFRQWLGQEFFAPQEWRRRLALWLGGCVVGLAAVAFAELSELAFQGFEWLRRRVSWAPLIVTPVMFALLAWLTVGAMRPTRGSGIPQVIAALPQENSEFRHRLLSLPIALGKMLLTLMALLGGASVGREGPTVHVGAGVMLWIGERFGFQDPRVLSRFVLAGGGAGVAAAFNTPLAGVVFAIEELAGSFEHRFSGIILTAVIFAGAVSLGLMGNYAYFGQVHDVLPIGRGWLSVLVCGLLCGLLGGLFARALLMSDDIFSRLRALRERRPVVFAAICGLLLALIGVLAGGAVFGTGYAEAHQLVQGQAGPGGWFAPLKLLANVLSYWAGIPGGIFAPALAVGAGFGDLVSLAFPELPGPVVVLLGMASFLAGVTQAPLTATVISLELTANRTLVLPIMAACLLGRAVSSLVCPRPIYRAFAGNLIDEYERRRQEESRPITPSV</sequence>
<protein>
    <submittedName>
        <fullName evidence="11">Chloride channel protein</fullName>
    </submittedName>
</protein>
<evidence type="ECO:0000256" key="7">
    <source>
        <dbReference type="ARBA" id="ARBA00023173"/>
    </source>
</evidence>
<dbReference type="CDD" id="cd01034">
    <property type="entry name" value="EriC_like"/>
    <property type="match status" value="1"/>
</dbReference>
<evidence type="ECO:0000256" key="9">
    <source>
        <dbReference type="ARBA" id="ARBA00023303"/>
    </source>
</evidence>
<comment type="subcellular location">
    <subcellularLocation>
        <location evidence="1">Membrane</location>
        <topology evidence="1">Multi-pass membrane protein</topology>
    </subcellularLocation>
</comment>
<evidence type="ECO:0000256" key="1">
    <source>
        <dbReference type="ARBA" id="ARBA00004141"/>
    </source>
</evidence>
<comment type="caution">
    <text evidence="11">The sequence shown here is derived from an EMBL/GenBank/DDBJ whole genome shotgun (WGS) entry which is preliminary data.</text>
</comment>
<dbReference type="Pfam" id="PF00654">
    <property type="entry name" value="Voltage_CLC"/>
    <property type="match status" value="1"/>
</dbReference>
<proteinExistence type="predicted"/>
<dbReference type="InterPro" id="IPR014743">
    <property type="entry name" value="Cl-channel_core"/>
</dbReference>
<keyword evidence="6 10" id="KW-0472">Membrane</keyword>
<keyword evidence="5" id="KW-0406">Ion transport</keyword>
<dbReference type="RefSeq" id="WP_192029597.1">
    <property type="nucleotide sequence ID" value="NZ_JACYTR010000018.1"/>
</dbReference>
<organism evidence="11 12">
    <name type="scientific">Pseudomarimonas arenosa</name>
    <dbReference type="NCBI Taxonomy" id="2774145"/>
    <lineage>
        <taxon>Bacteria</taxon>
        <taxon>Pseudomonadati</taxon>
        <taxon>Pseudomonadota</taxon>
        <taxon>Gammaproteobacteria</taxon>
        <taxon>Lysobacterales</taxon>
        <taxon>Lysobacteraceae</taxon>
        <taxon>Pseudomarimonas</taxon>
    </lineage>
</organism>
<gene>
    <name evidence="11" type="ORF">IFO71_10550</name>
</gene>
<keyword evidence="4 10" id="KW-1133">Transmembrane helix</keyword>
<dbReference type="GO" id="GO:0034707">
    <property type="term" value="C:chloride channel complex"/>
    <property type="evidence" value="ECO:0007669"/>
    <property type="project" value="UniProtKB-KW"/>
</dbReference>
<dbReference type="Proteomes" id="UP000613768">
    <property type="component" value="Unassembled WGS sequence"/>
</dbReference>
<evidence type="ECO:0000313" key="11">
    <source>
        <dbReference type="EMBL" id="MBD8526176.1"/>
    </source>
</evidence>
<keyword evidence="8" id="KW-0868">Chloride</keyword>
<dbReference type="GO" id="GO:0005254">
    <property type="term" value="F:chloride channel activity"/>
    <property type="evidence" value="ECO:0007669"/>
    <property type="project" value="UniProtKB-KW"/>
</dbReference>
<reference evidence="11 12" key="1">
    <citation type="submission" date="2020-09" db="EMBL/GenBank/DDBJ databases">
        <title>Pseudoxanthomonas sp. CAU 1598 isolated from sand of Yaerae Beach.</title>
        <authorList>
            <person name="Kim W."/>
        </authorList>
    </citation>
    <scope>NUCLEOTIDE SEQUENCE [LARGE SCALE GENOMIC DNA]</scope>
    <source>
        <strain evidence="11 12">CAU 1598</strain>
    </source>
</reference>